<evidence type="ECO:0000313" key="1">
    <source>
        <dbReference type="EMBL" id="EGH19092.1"/>
    </source>
</evidence>
<name>F3CIK0_PSESG</name>
<feature type="non-terminal residue" evidence="1">
    <location>
        <position position="41"/>
    </location>
</feature>
<sequence>ELPMELHDLKVQALIAGESVQLTGCWKSGSTGQGSIGGQAG</sequence>
<dbReference type="AlphaFoldDB" id="F3CIK0"/>
<reference evidence="1 2" key="1">
    <citation type="journal article" date="2011" name="PLoS Pathog.">
        <title>Dynamic evolution of pathogenicity revealed by sequencing and comparative genomics of 19 Pseudomonas syringae isolates.</title>
        <authorList>
            <person name="Baltrus D.A."/>
            <person name="Nishimura M.T."/>
            <person name="Romanchuk A."/>
            <person name="Chang J.H."/>
            <person name="Mukhtar M.S."/>
            <person name="Cherkis K."/>
            <person name="Roach J."/>
            <person name="Grant S.R."/>
            <person name="Jones C.D."/>
            <person name="Dangl J.L."/>
        </authorList>
    </citation>
    <scope>NUCLEOTIDE SEQUENCE [LARGE SCALE GENOMIC DNA]</scope>
    <source>
        <strain evidence="2">race 4</strain>
    </source>
</reference>
<protein>
    <submittedName>
        <fullName evidence="1">Uncharacterized protein</fullName>
    </submittedName>
</protein>
<comment type="caution">
    <text evidence="1">The sequence shown here is derived from an EMBL/GenBank/DDBJ whole genome shotgun (WGS) entry which is preliminary data.</text>
</comment>
<evidence type="ECO:0000313" key="2">
    <source>
        <dbReference type="Proteomes" id="UP000005466"/>
    </source>
</evidence>
<accession>F3CIK0</accession>
<feature type="non-terminal residue" evidence="1">
    <location>
        <position position="1"/>
    </location>
</feature>
<dbReference type="EMBL" id="ADWY01003577">
    <property type="protein sequence ID" value="EGH19092.1"/>
    <property type="molecule type" value="Genomic_DNA"/>
</dbReference>
<organism evidence="1 2">
    <name type="scientific">Pseudomonas savastanoi pv. glycinea str. race 4</name>
    <dbReference type="NCBI Taxonomy" id="875330"/>
    <lineage>
        <taxon>Bacteria</taxon>
        <taxon>Pseudomonadati</taxon>
        <taxon>Pseudomonadota</taxon>
        <taxon>Gammaproteobacteria</taxon>
        <taxon>Pseudomonadales</taxon>
        <taxon>Pseudomonadaceae</taxon>
        <taxon>Pseudomonas</taxon>
    </lineage>
</organism>
<gene>
    <name evidence="1" type="ORF">Pgy4_39620</name>
</gene>
<proteinExistence type="predicted"/>
<dbReference type="Proteomes" id="UP000005466">
    <property type="component" value="Unassembled WGS sequence"/>
</dbReference>
<dbReference type="HOGENOM" id="CLU_3281649_0_0_6"/>